<dbReference type="CDD" id="cd06329">
    <property type="entry name" value="PBP1_SBP-like"/>
    <property type="match status" value="1"/>
</dbReference>
<dbReference type="InterPro" id="IPR051010">
    <property type="entry name" value="BCAA_transport"/>
</dbReference>
<comment type="caution">
    <text evidence="5">The sequence shown here is derived from an EMBL/GenBank/DDBJ whole genome shotgun (WGS) entry which is preliminary data.</text>
</comment>
<feature type="signal peptide" evidence="3">
    <location>
        <begin position="1"/>
        <end position="27"/>
    </location>
</feature>
<dbReference type="PANTHER" id="PTHR30483:SF37">
    <property type="entry name" value="ABC TRANSPORTER SUBSTRATE-BINDING PROTEIN"/>
    <property type="match status" value="1"/>
</dbReference>
<name>A0ABU1NL45_9BURK</name>
<evidence type="ECO:0000256" key="3">
    <source>
        <dbReference type="SAM" id="SignalP"/>
    </source>
</evidence>
<evidence type="ECO:0000256" key="2">
    <source>
        <dbReference type="ARBA" id="ARBA00022729"/>
    </source>
</evidence>
<evidence type="ECO:0000313" key="6">
    <source>
        <dbReference type="Proteomes" id="UP001184230"/>
    </source>
</evidence>
<protein>
    <submittedName>
        <fullName evidence="5">Branched-chain amino acid transport system substrate-binding protein</fullName>
    </submittedName>
</protein>
<dbReference type="InterPro" id="IPR028082">
    <property type="entry name" value="Peripla_BP_I"/>
</dbReference>
<proteinExistence type="inferred from homology"/>
<dbReference type="RefSeq" id="WP_309905524.1">
    <property type="nucleotide sequence ID" value="NZ_JAVDRF010000011.1"/>
</dbReference>
<dbReference type="SUPFAM" id="SSF53822">
    <property type="entry name" value="Periplasmic binding protein-like I"/>
    <property type="match status" value="1"/>
</dbReference>
<dbReference type="Gene3D" id="3.40.50.2300">
    <property type="match status" value="2"/>
</dbReference>
<reference evidence="5 6" key="1">
    <citation type="submission" date="2023-07" db="EMBL/GenBank/DDBJ databases">
        <title>Sorghum-associated microbial communities from plants grown in Nebraska, USA.</title>
        <authorList>
            <person name="Schachtman D."/>
        </authorList>
    </citation>
    <scope>NUCLEOTIDE SEQUENCE [LARGE SCALE GENOMIC DNA]</scope>
    <source>
        <strain evidence="5 6">DS1781</strain>
    </source>
</reference>
<evidence type="ECO:0000313" key="5">
    <source>
        <dbReference type="EMBL" id="MDR6538591.1"/>
    </source>
</evidence>
<evidence type="ECO:0000259" key="4">
    <source>
        <dbReference type="Pfam" id="PF13458"/>
    </source>
</evidence>
<keyword evidence="2 3" id="KW-0732">Signal</keyword>
<sequence>MRAVERVRDARPWVCAAVLLAASAGAAAETVKIAFIDVLSGPFAQAGQVSLNQLREVVSQLNGSSSAGDPTFEIVPFDGKGTPQESTTVLRAAYDQNIRYITQGGGSGVAFALVDAINKQAQRDAEGAMVYLNYSAMDPGLTNDRCSFWHFRFYPSSEMKIDALTSYLKNKPDVKKVFLFNQNYTHGQQVAKASRTYLAKKRPDVQIVGEDYVPIASARDFAPYVAKIASSGADTVITSNWGSDLGLLMKAARDYGLNINFYTMNANNPGIPAQMGSWGTEKVSVIWNWGSNAPTTPALEKTASDYKQKSGEDFIYAAHWNTMHMLREAMRKAHSTNPKKVAFAMEGMKYASPMGEIEMRQSDHQLQAPIYLGTWAKKGSPGVKYDAENTGYGFRNEATWSAAESTQPTTCQMTRPAA</sequence>
<dbReference type="Proteomes" id="UP001184230">
    <property type="component" value="Unassembled WGS sequence"/>
</dbReference>
<dbReference type="PANTHER" id="PTHR30483">
    <property type="entry name" value="LEUCINE-SPECIFIC-BINDING PROTEIN"/>
    <property type="match status" value="1"/>
</dbReference>
<evidence type="ECO:0000256" key="1">
    <source>
        <dbReference type="ARBA" id="ARBA00010062"/>
    </source>
</evidence>
<organism evidence="5 6">
    <name type="scientific">Variovorax soli</name>
    <dbReference type="NCBI Taxonomy" id="376815"/>
    <lineage>
        <taxon>Bacteria</taxon>
        <taxon>Pseudomonadati</taxon>
        <taxon>Pseudomonadota</taxon>
        <taxon>Betaproteobacteria</taxon>
        <taxon>Burkholderiales</taxon>
        <taxon>Comamonadaceae</taxon>
        <taxon>Variovorax</taxon>
    </lineage>
</organism>
<feature type="chain" id="PRO_5047336324" evidence="3">
    <location>
        <begin position="28"/>
        <end position="418"/>
    </location>
</feature>
<gene>
    <name evidence="5" type="ORF">J2739_004384</name>
</gene>
<feature type="domain" description="Leucine-binding protein" evidence="4">
    <location>
        <begin position="30"/>
        <end position="379"/>
    </location>
</feature>
<dbReference type="EMBL" id="JAVDRF010000011">
    <property type="protein sequence ID" value="MDR6538591.1"/>
    <property type="molecule type" value="Genomic_DNA"/>
</dbReference>
<dbReference type="Pfam" id="PF13458">
    <property type="entry name" value="Peripla_BP_6"/>
    <property type="match status" value="1"/>
</dbReference>
<dbReference type="InterPro" id="IPR028081">
    <property type="entry name" value="Leu-bd"/>
</dbReference>
<accession>A0ABU1NL45</accession>
<comment type="similarity">
    <text evidence="1">Belongs to the leucine-binding protein family.</text>
</comment>
<keyword evidence="6" id="KW-1185">Reference proteome</keyword>